<dbReference type="PANTHER" id="PTHR47510">
    <property type="entry name" value="REVERSE TRANSCRIPTASE DOMAIN-CONTAINING PROTEIN"/>
    <property type="match status" value="1"/>
</dbReference>
<proteinExistence type="predicted"/>
<dbReference type="AlphaFoldDB" id="A0A2S2Q5V3"/>
<reference evidence="1" key="1">
    <citation type="submission" date="2018-04" db="EMBL/GenBank/DDBJ databases">
        <title>Transcriptome assembly of Sipha flava.</title>
        <authorList>
            <person name="Scully E.D."/>
            <person name="Geib S.M."/>
            <person name="Palmer N.A."/>
            <person name="Koch K."/>
            <person name="Bradshaw J."/>
            <person name="Heng-Moss T."/>
            <person name="Sarath G."/>
        </authorList>
    </citation>
    <scope>NUCLEOTIDE SEQUENCE</scope>
</reference>
<gene>
    <name evidence="1" type="ORF">g.58004</name>
</gene>
<protein>
    <submittedName>
        <fullName evidence="1">Putative RNA-directed DNA polymerase</fullName>
    </submittedName>
</protein>
<keyword evidence="1" id="KW-0808">Transferase</keyword>
<sequence>MTTSSSLNIKLKNPTDIDTAINTLTNNIQDTLRISSTIAANQNNFRSLITPEISELISQKRRARNIWQQTYYPIDKQRYNYLSNKLKSTLKKHKNQLYTSHIQSLSPSNGSLWKKTKSLLKHKSTIPPLHYQNNNLAITDQEKSDLLANHLANILKPHNISPDATHMIQVDQFITSPLPMALPASPTSPGEVLSIVKKLKNSKSPGHDNINNKTVKNLPPKTIILLTYIFNAMFRLSYFPDTWKSALIITILKPGKQPDIPESYRPISLLPTFGKIFEKLLLKRLVTIALKQNALTSFQFGFRAKHATFTPTPPRSGPHCYIARNKKILLRALSRRCSSL</sequence>
<keyword evidence="1" id="KW-0548">Nucleotidyltransferase</keyword>
<dbReference type="EMBL" id="GGMS01003914">
    <property type="protein sequence ID" value="MBY73117.1"/>
    <property type="molecule type" value="Transcribed_RNA"/>
</dbReference>
<keyword evidence="1" id="KW-0695">RNA-directed DNA polymerase</keyword>
<name>A0A2S2Q5V3_9HEMI</name>
<dbReference type="PANTHER" id="PTHR47510:SF3">
    <property type="entry name" value="ENDO_EXONUCLEASE_PHOSPHATASE DOMAIN-CONTAINING PROTEIN"/>
    <property type="match status" value="1"/>
</dbReference>
<organism evidence="1">
    <name type="scientific">Sipha flava</name>
    <name type="common">yellow sugarcane aphid</name>
    <dbReference type="NCBI Taxonomy" id="143950"/>
    <lineage>
        <taxon>Eukaryota</taxon>
        <taxon>Metazoa</taxon>
        <taxon>Ecdysozoa</taxon>
        <taxon>Arthropoda</taxon>
        <taxon>Hexapoda</taxon>
        <taxon>Insecta</taxon>
        <taxon>Pterygota</taxon>
        <taxon>Neoptera</taxon>
        <taxon>Paraneoptera</taxon>
        <taxon>Hemiptera</taxon>
        <taxon>Sternorrhyncha</taxon>
        <taxon>Aphidomorpha</taxon>
        <taxon>Aphidoidea</taxon>
        <taxon>Aphididae</taxon>
        <taxon>Sipha</taxon>
    </lineage>
</organism>
<accession>A0A2S2Q5V3</accession>
<dbReference type="GO" id="GO:0003964">
    <property type="term" value="F:RNA-directed DNA polymerase activity"/>
    <property type="evidence" value="ECO:0007669"/>
    <property type="project" value="UniProtKB-KW"/>
</dbReference>
<evidence type="ECO:0000313" key="1">
    <source>
        <dbReference type="EMBL" id="MBY73117.1"/>
    </source>
</evidence>